<dbReference type="AlphaFoldDB" id="A0AA88YHV1"/>
<evidence type="ECO:0000313" key="7">
    <source>
        <dbReference type="Proteomes" id="UP001186944"/>
    </source>
</evidence>
<organism evidence="6 7">
    <name type="scientific">Pinctada imbricata</name>
    <name type="common">Atlantic pearl-oyster</name>
    <name type="synonym">Pinctada martensii</name>
    <dbReference type="NCBI Taxonomy" id="66713"/>
    <lineage>
        <taxon>Eukaryota</taxon>
        <taxon>Metazoa</taxon>
        <taxon>Spiralia</taxon>
        <taxon>Lophotrochozoa</taxon>
        <taxon>Mollusca</taxon>
        <taxon>Bivalvia</taxon>
        <taxon>Autobranchia</taxon>
        <taxon>Pteriomorphia</taxon>
        <taxon>Pterioida</taxon>
        <taxon>Pterioidea</taxon>
        <taxon>Pteriidae</taxon>
        <taxon>Pinctada</taxon>
    </lineage>
</organism>
<feature type="transmembrane region" description="Helical" evidence="5">
    <location>
        <begin position="461"/>
        <end position="486"/>
    </location>
</feature>
<dbReference type="InterPro" id="IPR036259">
    <property type="entry name" value="MFS_trans_sf"/>
</dbReference>
<feature type="non-terminal residue" evidence="6">
    <location>
        <position position="1"/>
    </location>
</feature>
<dbReference type="InterPro" id="IPR051068">
    <property type="entry name" value="MFS_Domain-Containing_Protein"/>
</dbReference>
<feature type="transmembrane region" description="Helical" evidence="5">
    <location>
        <begin position="213"/>
        <end position="230"/>
    </location>
</feature>
<dbReference type="Gene3D" id="1.20.1250.20">
    <property type="entry name" value="MFS general substrate transporter like domains"/>
    <property type="match status" value="1"/>
</dbReference>
<dbReference type="EMBL" id="VSWD01000004">
    <property type="protein sequence ID" value="KAK3105185.1"/>
    <property type="molecule type" value="Genomic_DNA"/>
</dbReference>
<dbReference type="Pfam" id="PF07690">
    <property type="entry name" value="MFS_1"/>
    <property type="match status" value="1"/>
</dbReference>
<feature type="transmembrane region" description="Helical" evidence="5">
    <location>
        <begin position="250"/>
        <end position="267"/>
    </location>
</feature>
<feature type="transmembrane region" description="Helical" evidence="5">
    <location>
        <begin position="609"/>
        <end position="634"/>
    </location>
</feature>
<comment type="subcellular location">
    <subcellularLocation>
        <location evidence="1">Membrane</location>
        <topology evidence="1">Multi-pass membrane protein</topology>
    </subcellularLocation>
</comment>
<feature type="transmembrane region" description="Helical" evidence="5">
    <location>
        <begin position="572"/>
        <end position="594"/>
    </location>
</feature>
<feature type="transmembrane region" description="Helical" evidence="5">
    <location>
        <begin position="279"/>
        <end position="298"/>
    </location>
</feature>
<feature type="transmembrane region" description="Helical" evidence="5">
    <location>
        <begin position="110"/>
        <end position="128"/>
    </location>
</feature>
<proteinExistence type="predicted"/>
<dbReference type="PANTHER" id="PTHR23510">
    <property type="entry name" value="INNER MEMBRANE TRANSPORT PROTEIN YAJR"/>
    <property type="match status" value="1"/>
</dbReference>
<accession>A0AA88YHV1</accession>
<keyword evidence="7" id="KW-1185">Reference proteome</keyword>
<feature type="transmembrane region" description="Helical" evidence="5">
    <location>
        <begin position="498"/>
        <end position="520"/>
    </location>
</feature>
<dbReference type="Proteomes" id="UP001186944">
    <property type="component" value="Unassembled WGS sequence"/>
</dbReference>
<keyword evidence="2 5" id="KW-0812">Transmembrane</keyword>
<keyword evidence="3 5" id="KW-1133">Transmembrane helix</keyword>
<dbReference type="GO" id="GO:0016020">
    <property type="term" value="C:membrane"/>
    <property type="evidence" value="ECO:0007669"/>
    <property type="project" value="UniProtKB-SubCell"/>
</dbReference>
<protein>
    <submittedName>
        <fullName evidence="6">Uncharacterized protein</fullName>
    </submittedName>
</protein>
<sequence length="828" mass="91156">RWVDRSRKPKLILLFSTLWQIGGSSMYFMGISEWFVLGSRLVAGVGAGAESLILAEITRVTSEEERTGLISTMISMRQMGLLVGPGLNLFLRLANFNLGPFLIDKYTVPGAFMACVWFLQGFIILVLYTDLHKIKQMELKAAEEIQNYSPASKYETINGNLNSNDFDHNSIQQSEYKREIQRDTEKSVNDEDGVKAPKLTLKLLYNEYVREEVIVIFSVQFNSFFNQIALETMATPLSDKLLHWGEVENSIMYCLAGVQVILVFAVVRVLSRRLKDRTMMLFGAIVLTLANGWLMYIIPRASPDEPSENVPKFAVGIILDMVALPFLAVCSVSLYDCIILDEPSENVPKFAVGIILDMVALPFLAVCSVSLYDCIILDEPSENVPKFAVGIILDMVALPFLAVCSVSLYDCIILDEPSENVPKFAVGIILDMVALPFLAVCSVSLYDCIILDEPSENVPKFAVGIILDMVALPFLAVCSVSLYDCIILDEPSENVPKFAVGIILDMVALPFLAVCSVSLYDCIILDEPSENVPKFAVGIILDMVALPFLAVCSVSLYDCIILDEPSENVPKFAVGIILDMVALPFLAVCSVSLYDCIILDEPSENVPKFAVGIILDMVALPFLAVCSVSLYDCIILDEPSENVPKFAVGIILDMVALLFLAVCSVSLYDCIILDEPSENVPKFAVGIILDMVALPFLAVCSVSLYDCIILDEPSENVPKFAVGIILDMLALPFLAVCSVSLYSKITRKETQGLSQGIRRSIVGLSAILAPLWAGSTIDIPYVMFGVNIGLISMSVVSIIQYILHCQLYKQVYHSVIFISLTKFVQLCK</sequence>
<feature type="transmembrane region" description="Helical" evidence="5">
    <location>
        <begin position="683"/>
        <end position="708"/>
    </location>
</feature>
<dbReference type="SUPFAM" id="SSF103473">
    <property type="entry name" value="MFS general substrate transporter"/>
    <property type="match status" value="1"/>
</dbReference>
<feature type="transmembrane region" description="Helical" evidence="5">
    <location>
        <begin position="424"/>
        <end position="446"/>
    </location>
</feature>
<feature type="transmembrane region" description="Helical" evidence="5">
    <location>
        <begin position="387"/>
        <end position="412"/>
    </location>
</feature>
<feature type="transmembrane region" description="Helical" evidence="5">
    <location>
        <begin position="313"/>
        <end position="338"/>
    </location>
</feature>
<feature type="transmembrane region" description="Helical" evidence="5">
    <location>
        <begin position="646"/>
        <end position="668"/>
    </location>
</feature>
<feature type="transmembrane region" description="Helical" evidence="5">
    <location>
        <begin position="535"/>
        <end position="560"/>
    </location>
</feature>
<evidence type="ECO:0000256" key="2">
    <source>
        <dbReference type="ARBA" id="ARBA00022692"/>
    </source>
</evidence>
<comment type="caution">
    <text evidence="6">The sequence shown here is derived from an EMBL/GenBank/DDBJ whole genome shotgun (WGS) entry which is preliminary data.</text>
</comment>
<evidence type="ECO:0000313" key="6">
    <source>
        <dbReference type="EMBL" id="KAK3105185.1"/>
    </source>
</evidence>
<feature type="transmembrane region" description="Helical" evidence="5">
    <location>
        <begin position="12"/>
        <end position="31"/>
    </location>
</feature>
<gene>
    <name evidence="6" type="ORF">FSP39_019216</name>
</gene>
<feature type="transmembrane region" description="Helical" evidence="5">
    <location>
        <begin position="720"/>
        <end position="742"/>
    </location>
</feature>
<evidence type="ECO:0000256" key="5">
    <source>
        <dbReference type="SAM" id="Phobius"/>
    </source>
</evidence>
<dbReference type="GO" id="GO:0022857">
    <property type="term" value="F:transmembrane transporter activity"/>
    <property type="evidence" value="ECO:0007669"/>
    <property type="project" value="InterPro"/>
</dbReference>
<evidence type="ECO:0000256" key="3">
    <source>
        <dbReference type="ARBA" id="ARBA00022989"/>
    </source>
</evidence>
<dbReference type="PANTHER" id="PTHR23510:SF16">
    <property type="entry name" value="MAJOR FACILITATOR SUPERFAMILY (MFS) PROFILE DOMAIN-CONTAINING PROTEIN"/>
    <property type="match status" value="1"/>
</dbReference>
<dbReference type="InterPro" id="IPR011701">
    <property type="entry name" value="MFS"/>
</dbReference>
<keyword evidence="4 5" id="KW-0472">Membrane</keyword>
<feature type="transmembrane region" description="Helical" evidence="5">
    <location>
        <begin position="781"/>
        <end position="803"/>
    </location>
</feature>
<evidence type="ECO:0000256" key="4">
    <source>
        <dbReference type="ARBA" id="ARBA00023136"/>
    </source>
</evidence>
<evidence type="ECO:0000256" key="1">
    <source>
        <dbReference type="ARBA" id="ARBA00004141"/>
    </source>
</evidence>
<reference evidence="6" key="1">
    <citation type="submission" date="2019-08" db="EMBL/GenBank/DDBJ databases">
        <title>The improved chromosome-level genome for the pearl oyster Pinctada fucata martensii using PacBio sequencing and Hi-C.</title>
        <authorList>
            <person name="Zheng Z."/>
        </authorList>
    </citation>
    <scope>NUCLEOTIDE SEQUENCE</scope>
    <source>
        <strain evidence="6">ZZ-2019</strain>
        <tissue evidence="6">Adductor muscle</tissue>
    </source>
</reference>
<name>A0AA88YHV1_PINIB</name>